<dbReference type="EMBL" id="AMCI01002632">
    <property type="protein sequence ID" value="EJX02232.1"/>
    <property type="molecule type" value="Genomic_DNA"/>
</dbReference>
<dbReference type="AlphaFoldDB" id="J9G4U0"/>
<evidence type="ECO:0000259" key="1">
    <source>
        <dbReference type="Pfam" id="PF10988"/>
    </source>
</evidence>
<feature type="domain" description="Putative auto-transporter adhesin head GIN" evidence="1">
    <location>
        <begin position="73"/>
        <end position="245"/>
    </location>
</feature>
<proteinExistence type="predicted"/>
<accession>J9G4U0</accession>
<reference evidence="2" key="1">
    <citation type="journal article" date="2012" name="PLoS ONE">
        <title>Gene sets for utilization of primary and secondary nutrition supplies in the distal gut of endangered iberian lynx.</title>
        <authorList>
            <person name="Alcaide M."/>
            <person name="Messina E."/>
            <person name="Richter M."/>
            <person name="Bargiela R."/>
            <person name="Peplies J."/>
            <person name="Huws S.A."/>
            <person name="Newbold C.J."/>
            <person name="Golyshin P.N."/>
            <person name="Simon M.A."/>
            <person name="Lopez G."/>
            <person name="Yakimov M.M."/>
            <person name="Ferrer M."/>
        </authorList>
    </citation>
    <scope>NUCLEOTIDE SEQUENCE</scope>
</reference>
<dbReference type="Pfam" id="PF10988">
    <property type="entry name" value="DUF2807"/>
    <property type="match status" value="1"/>
</dbReference>
<gene>
    <name evidence="2" type="ORF">EVA_09660</name>
</gene>
<dbReference type="Gene3D" id="2.160.20.120">
    <property type="match status" value="1"/>
</dbReference>
<name>J9G4U0_9ZZZZ</name>
<evidence type="ECO:0000313" key="2">
    <source>
        <dbReference type="EMBL" id="EJX02232.1"/>
    </source>
</evidence>
<protein>
    <recommendedName>
        <fullName evidence="1">Putative auto-transporter adhesin head GIN domain-containing protein</fullName>
    </recommendedName>
</protein>
<comment type="caution">
    <text evidence="2">The sequence shown here is derived from an EMBL/GenBank/DDBJ whole genome shotgun (WGS) entry which is preliminary data.</text>
</comment>
<organism evidence="2">
    <name type="scientific">gut metagenome</name>
    <dbReference type="NCBI Taxonomy" id="749906"/>
    <lineage>
        <taxon>unclassified sequences</taxon>
        <taxon>metagenomes</taxon>
        <taxon>organismal metagenomes</taxon>
    </lineage>
</organism>
<dbReference type="InterPro" id="IPR021255">
    <property type="entry name" value="DUF2807"/>
</dbReference>
<sequence length="258" mass="28504">MKQLKFKQNHKPQRYGKAGRCLAALIGCCTSLLTLLPLASCDNRNIHQVVREMAAAPVDTAYMEKRTIETNPFSTIDVDCFADVTYHQVPVGEKHRVEIHSFPKVLDNIEVKVEEGELVVAVDRRYKMPDKAVAVIDIYSPFANRFMLDGGKCFRLGKVVMTSPIELFLDGNVGTILCDSLSAHEVSLELNGTGYYHLKGISTGRIKALIRGGGRIDLEGKCGSAQFSVAGNGSINAEKLQSDSAIEMTRIEKDNRRK</sequence>